<feature type="domain" description="4Fe-4S ferredoxin-type" evidence="2">
    <location>
        <begin position="27"/>
        <end position="87"/>
    </location>
</feature>
<comment type="similarity">
    <text evidence="1">Belongs to the HdrC family.</text>
</comment>
<dbReference type="Gene3D" id="1.10.1060.10">
    <property type="entry name" value="Alpha-helical ferredoxin"/>
    <property type="match status" value="1"/>
</dbReference>
<dbReference type="SUPFAM" id="SSF46548">
    <property type="entry name" value="alpha-helical ferredoxin"/>
    <property type="match status" value="1"/>
</dbReference>
<dbReference type="Proteomes" id="UP000186940">
    <property type="component" value="Unassembled WGS sequence"/>
</dbReference>
<dbReference type="Pfam" id="PF13183">
    <property type="entry name" value="Fer4_8"/>
    <property type="match status" value="1"/>
</dbReference>
<evidence type="ECO:0000313" key="3">
    <source>
        <dbReference type="EMBL" id="OFV67789.1"/>
    </source>
</evidence>
<name>A0A1F2P8V1_9EURY</name>
<keyword evidence="4" id="KW-1185">Reference proteome</keyword>
<dbReference type="InterPro" id="IPR017896">
    <property type="entry name" value="4Fe4S_Fe-S-bd"/>
</dbReference>
<dbReference type="GO" id="GO:0051536">
    <property type="term" value="F:iron-sulfur cluster binding"/>
    <property type="evidence" value="ECO:0007669"/>
    <property type="project" value="InterPro"/>
</dbReference>
<evidence type="ECO:0000259" key="2">
    <source>
        <dbReference type="Pfam" id="PF13183"/>
    </source>
</evidence>
<gene>
    <name evidence="3" type="ORF">SCAL_001164</name>
</gene>
<accession>A0A1F2P8V1</accession>
<reference evidence="3" key="1">
    <citation type="submission" date="2016-05" db="EMBL/GenBank/DDBJ databases">
        <title>Microbial consortia oxidize butane by reversing methanogenesis.</title>
        <authorList>
            <person name="Laso-Perez R."/>
            <person name="Richter M."/>
            <person name="Wegener G."/>
            <person name="Musat F."/>
        </authorList>
    </citation>
    <scope>NUCLEOTIDE SEQUENCE [LARGE SCALE GENOMIC DNA]</scope>
    <source>
        <strain evidence="3">BOX2</strain>
    </source>
</reference>
<dbReference type="GO" id="GO:0016491">
    <property type="term" value="F:oxidoreductase activity"/>
    <property type="evidence" value="ECO:0007669"/>
    <property type="project" value="UniProtKB-ARBA"/>
</dbReference>
<dbReference type="InterPro" id="IPR017900">
    <property type="entry name" value="4Fe4S_Fe_S_CS"/>
</dbReference>
<dbReference type="InterPro" id="IPR009051">
    <property type="entry name" value="Helical_ferredxn"/>
</dbReference>
<dbReference type="PANTHER" id="PTHR43255:SF2">
    <property type="entry name" value="HETERODISULFIDE REDUCTASE RELATED PROTEIN"/>
    <property type="match status" value="1"/>
</dbReference>
<dbReference type="PROSITE" id="PS00198">
    <property type="entry name" value="4FE4S_FER_1"/>
    <property type="match status" value="1"/>
</dbReference>
<evidence type="ECO:0000313" key="4">
    <source>
        <dbReference type="Proteomes" id="UP000186940"/>
    </source>
</evidence>
<dbReference type="GO" id="GO:0005886">
    <property type="term" value="C:plasma membrane"/>
    <property type="evidence" value="ECO:0007669"/>
    <property type="project" value="TreeGrafter"/>
</dbReference>
<dbReference type="InterPro" id="IPR051460">
    <property type="entry name" value="HdrC_iron-sulfur_subunit"/>
</dbReference>
<protein>
    <submittedName>
        <fullName evidence="3">Heterodisulfide reductase subunit C</fullName>
    </submittedName>
</protein>
<dbReference type="STRING" id="1838285.SCAL_001164"/>
<sequence length="198" mass="22569">MAIKTWDLVPNFKYEIASMPGGENIMKCFQCSTCTVGCPISELVSTYNPRKIIQMSLLGMRNEVLESEEIWLCAVCQTCSERCPQDVKISDLMGAIRRIAEKEAHKGNIKLKAVRPIFEEAFMHQLEKYGRLYEMGLSMEYYKKAHGGLISGMLAMQKDYQKLGMRLFKKGKMGPKSMLPPKIKRIGEVKKIFKELGD</sequence>
<organism evidence="3 4">
    <name type="scientific">Candidatus Syntropharchaeum caldarium</name>
    <dbReference type="NCBI Taxonomy" id="1838285"/>
    <lineage>
        <taxon>Archaea</taxon>
        <taxon>Methanobacteriati</taxon>
        <taxon>Methanobacteriota</taxon>
        <taxon>Stenosarchaea group</taxon>
        <taxon>Methanomicrobia</taxon>
        <taxon>Methanosarcinales</taxon>
        <taxon>ANME-2 cluster</taxon>
        <taxon>Candidatus Syntropharchaeum</taxon>
    </lineage>
</organism>
<comment type="caution">
    <text evidence="3">The sequence shown here is derived from an EMBL/GenBank/DDBJ whole genome shotgun (WGS) entry which is preliminary data.</text>
</comment>
<dbReference type="PANTHER" id="PTHR43255">
    <property type="entry name" value="IRON-SULFUR-BINDING OXIDOREDUCTASE FADF-RELATED-RELATED"/>
    <property type="match status" value="1"/>
</dbReference>
<proteinExistence type="inferred from homology"/>
<dbReference type="EMBL" id="LYOS01000003">
    <property type="protein sequence ID" value="OFV67789.1"/>
    <property type="molecule type" value="Genomic_DNA"/>
</dbReference>
<dbReference type="AlphaFoldDB" id="A0A1F2P8V1"/>
<evidence type="ECO:0000256" key="1">
    <source>
        <dbReference type="ARBA" id="ARBA00007097"/>
    </source>
</evidence>